<dbReference type="PROSITE" id="PS00211">
    <property type="entry name" value="ABC_TRANSPORTER_1"/>
    <property type="match status" value="1"/>
</dbReference>
<keyword evidence="4 7" id="KW-0067">ATP-binding</keyword>
<protein>
    <submittedName>
        <fullName evidence="7">ABC transporter ATP-binding protein</fullName>
    </submittedName>
</protein>
<organism evidence="7 8">
    <name type="scientific">Solirubrobacter deserti</name>
    <dbReference type="NCBI Taxonomy" id="2282478"/>
    <lineage>
        <taxon>Bacteria</taxon>
        <taxon>Bacillati</taxon>
        <taxon>Actinomycetota</taxon>
        <taxon>Thermoleophilia</taxon>
        <taxon>Solirubrobacterales</taxon>
        <taxon>Solirubrobacteraceae</taxon>
        <taxon>Solirubrobacter</taxon>
    </lineage>
</organism>
<evidence type="ECO:0000256" key="2">
    <source>
        <dbReference type="ARBA" id="ARBA00022448"/>
    </source>
</evidence>
<evidence type="ECO:0000313" key="8">
    <source>
        <dbReference type="Proteomes" id="UP001147700"/>
    </source>
</evidence>
<dbReference type="InterPro" id="IPR003439">
    <property type="entry name" value="ABC_transporter-like_ATP-bd"/>
</dbReference>
<dbReference type="PROSITE" id="PS50893">
    <property type="entry name" value="ABC_TRANSPORTER_2"/>
    <property type="match status" value="1"/>
</dbReference>
<dbReference type="EMBL" id="JAPCID010000064">
    <property type="protein sequence ID" value="MDA0141739.1"/>
    <property type="molecule type" value="Genomic_DNA"/>
</dbReference>
<keyword evidence="8" id="KW-1185">Reference proteome</keyword>
<gene>
    <name evidence="7" type="ORF">OJ962_29880</name>
</gene>
<evidence type="ECO:0000256" key="4">
    <source>
        <dbReference type="ARBA" id="ARBA00022840"/>
    </source>
</evidence>
<dbReference type="Gene3D" id="3.40.50.300">
    <property type="entry name" value="P-loop containing nucleotide triphosphate hydrolases"/>
    <property type="match status" value="1"/>
</dbReference>
<dbReference type="InterPro" id="IPR027417">
    <property type="entry name" value="P-loop_NTPase"/>
</dbReference>
<sequence length="293" mass="31823">MAVIEVTDLRCTYGAHTAVDGVDFSVERGEVFALLGANGAGKTTTLEALEGHHAPAGGRVRVFGHDPRAERRAVRRRTGVMLQDGGFAGELTVRETAELWARLGSRAGDVAHDLERLDLTARADVAVEQLSGGERRRLEVALAIHGSPDLLVLDEPTTGLDPESRRRTWQLIGELVDAGTTILLTTHYLEEAEALAHRVAILRDGRIVRAGSLGDVSAALPARISFRAPPHPLPDDLAALRTHGRLGELVLETHHLQRDLRRLLNWADTHDLTLERLHARGGTLEDAFLGVIA</sequence>
<evidence type="ECO:0000256" key="5">
    <source>
        <dbReference type="ARBA" id="ARBA00023251"/>
    </source>
</evidence>
<dbReference type="Proteomes" id="UP001147700">
    <property type="component" value="Unassembled WGS sequence"/>
</dbReference>
<dbReference type="InterPro" id="IPR050763">
    <property type="entry name" value="ABC_transporter_ATP-binding"/>
</dbReference>
<comment type="subcellular location">
    <subcellularLocation>
        <location evidence="1">Cell membrane</location>
        <topology evidence="1">Peripheral membrane protein</topology>
    </subcellularLocation>
</comment>
<dbReference type="SUPFAM" id="SSF52540">
    <property type="entry name" value="P-loop containing nucleoside triphosphate hydrolases"/>
    <property type="match status" value="1"/>
</dbReference>
<feature type="domain" description="ABC transporter" evidence="6">
    <location>
        <begin position="4"/>
        <end position="229"/>
    </location>
</feature>
<proteinExistence type="predicted"/>
<evidence type="ECO:0000259" key="6">
    <source>
        <dbReference type="PROSITE" id="PS50893"/>
    </source>
</evidence>
<dbReference type="PANTHER" id="PTHR42711">
    <property type="entry name" value="ABC TRANSPORTER ATP-BINDING PROTEIN"/>
    <property type="match status" value="1"/>
</dbReference>
<dbReference type="CDD" id="cd03230">
    <property type="entry name" value="ABC_DR_subfamily_A"/>
    <property type="match status" value="1"/>
</dbReference>
<dbReference type="Pfam" id="PF00005">
    <property type="entry name" value="ABC_tran"/>
    <property type="match status" value="1"/>
</dbReference>
<dbReference type="RefSeq" id="WP_202953253.1">
    <property type="nucleotide sequence ID" value="NZ_JAPCID010000064.1"/>
</dbReference>
<dbReference type="SMART" id="SM00382">
    <property type="entry name" value="AAA"/>
    <property type="match status" value="1"/>
</dbReference>
<keyword evidence="2" id="KW-0813">Transport</keyword>
<evidence type="ECO:0000256" key="3">
    <source>
        <dbReference type="ARBA" id="ARBA00022741"/>
    </source>
</evidence>
<dbReference type="InterPro" id="IPR017871">
    <property type="entry name" value="ABC_transporter-like_CS"/>
</dbReference>
<name>A0ABT4RT28_9ACTN</name>
<keyword evidence="3" id="KW-0547">Nucleotide-binding</keyword>
<dbReference type="GO" id="GO:0005524">
    <property type="term" value="F:ATP binding"/>
    <property type="evidence" value="ECO:0007669"/>
    <property type="project" value="UniProtKB-KW"/>
</dbReference>
<evidence type="ECO:0000256" key="1">
    <source>
        <dbReference type="ARBA" id="ARBA00004202"/>
    </source>
</evidence>
<evidence type="ECO:0000313" key="7">
    <source>
        <dbReference type="EMBL" id="MDA0141739.1"/>
    </source>
</evidence>
<dbReference type="InterPro" id="IPR003593">
    <property type="entry name" value="AAA+_ATPase"/>
</dbReference>
<accession>A0ABT4RT28</accession>
<reference evidence="7" key="1">
    <citation type="submission" date="2022-10" db="EMBL/GenBank/DDBJ databases">
        <title>The WGS of Solirubrobacter sp. CPCC 204708.</title>
        <authorList>
            <person name="Jiang Z."/>
        </authorList>
    </citation>
    <scope>NUCLEOTIDE SEQUENCE</scope>
    <source>
        <strain evidence="7">CPCC 204708</strain>
    </source>
</reference>
<dbReference type="PANTHER" id="PTHR42711:SF17">
    <property type="entry name" value="ABC TRANSPORTER ATP-BINDING PROTEIN"/>
    <property type="match status" value="1"/>
</dbReference>
<keyword evidence="5" id="KW-0046">Antibiotic resistance</keyword>
<comment type="caution">
    <text evidence="7">The sequence shown here is derived from an EMBL/GenBank/DDBJ whole genome shotgun (WGS) entry which is preliminary data.</text>
</comment>